<protein>
    <submittedName>
        <fullName evidence="1">Uncharacterized protein</fullName>
    </submittedName>
</protein>
<evidence type="ECO:0000313" key="2">
    <source>
        <dbReference type="Proteomes" id="UP001341840"/>
    </source>
</evidence>
<dbReference type="Proteomes" id="UP001341840">
    <property type="component" value="Unassembled WGS sequence"/>
</dbReference>
<feature type="non-terminal residue" evidence="1">
    <location>
        <position position="92"/>
    </location>
</feature>
<proteinExistence type="predicted"/>
<keyword evidence="2" id="KW-1185">Reference proteome</keyword>
<sequence>MDNIPKETMIEDMAISKQLTPLIVEEIPILEPLKKVCRQNTMMEDILDNDLFDALGDLPHLNDTFNCADCNGVTLCNICVEIEAFLKGDDVQ</sequence>
<accession>A0ABU6VXG6</accession>
<name>A0ABU6VXG6_9FABA</name>
<evidence type="ECO:0000313" key="1">
    <source>
        <dbReference type="EMBL" id="MED6177879.1"/>
    </source>
</evidence>
<gene>
    <name evidence="1" type="ORF">PIB30_102284</name>
</gene>
<organism evidence="1 2">
    <name type="scientific">Stylosanthes scabra</name>
    <dbReference type="NCBI Taxonomy" id="79078"/>
    <lineage>
        <taxon>Eukaryota</taxon>
        <taxon>Viridiplantae</taxon>
        <taxon>Streptophyta</taxon>
        <taxon>Embryophyta</taxon>
        <taxon>Tracheophyta</taxon>
        <taxon>Spermatophyta</taxon>
        <taxon>Magnoliopsida</taxon>
        <taxon>eudicotyledons</taxon>
        <taxon>Gunneridae</taxon>
        <taxon>Pentapetalae</taxon>
        <taxon>rosids</taxon>
        <taxon>fabids</taxon>
        <taxon>Fabales</taxon>
        <taxon>Fabaceae</taxon>
        <taxon>Papilionoideae</taxon>
        <taxon>50 kb inversion clade</taxon>
        <taxon>dalbergioids sensu lato</taxon>
        <taxon>Dalbergieae</taxon>
        <taxon>Pterocarpus clade</taxon>
        <taxon>Stylosanthes</taxon>
    </lineage>
</organism>
<dbReference type="EMBL" id="JASCZI010154161">
    <property type="protein sequence ID" value="MED6177879.1"/>
    <property type="molecule type" value="Genomic_DNA"/>
</dbReference>
<reference evidence="1 2" key="1">
    <citation type="journal article" date="2023" name="Plants (Basel)">
        <title>Bridging the Gap: Combining Genomics and Transcriptomics Approaches to Understand Stylosanthes scabra, an Orphan Legume from the Brazilian Caatinga.</title>
        <authorList>
            <person name="Ferreira-Neto J.R.C."/>
            <person name="da Silva M.D."/>
            <person name="Binneck E."/>
            <person name="de Melo N.F."/>
            <person name="da Silva R.H."/>
            <person name="de Melo A.L.T.M."/>
            <person name="Pandolfi V."/>
            <person name="Bustamante F.O."/>
            <person name="Brasileiro-Vidal A.C."/>
            <person name="Benko-Iseppon A.M."/>
        </authorList>
    </citation>
    <scope>NUCLEOTIDE SEQUENCE [LARGE SCALE GENOMIC DNA]</scope>
    <source>
        <tissue evidence="1">Leaves</tissue>
    </source>
</reference>
<comment type="caution">
    <text evidence="1">The sequence shown here is derived from an EMBL/GenBank/DDBJ whole genome shotgun (WGS) entry which is preliminary data.</text>
</comment>